<accession>A0ABW3VEV8</accession>
<dbReference type="Proteomes" id="UP001597182">
    <property type="component" value="Unassembled WGS sequence"/>
</dbReference>
<dbReference type="EMBL" id="JBHTMB010000026">
    <property type="protein sequence ID" value="MFD1232594.1"/>
    <property type="molecule type" value="Genomic_DNA"/>
</dbReference>
<dbReference type="GO" id="GO:0008168">
    <property type="term" value="F:methyltransferase activity"/>
    <property type="evidence" value="ECO:0007669"/>
    <property type="project" value="UniProtKB-KW"/>
</dbReference>
<keyword evidence="2" id="KW-1185">Reference proteome</keyword>
<proteinExistence type="predicted"/>
<dbReference type="Pfam" id="PF13489">
    <property type="entry name" value="Methyltransf_23"/>
    <property type="match status" value="1"/>
</dbReference>
<dbReference type="Gene3D" id="3.40.50.150">
    <property type="entry name" value="Vaccinia Virus protein VP39"/>
    <property type="match status" value="1"/>
</dbReference>
<organism evidence="1 2">
    <name type="scientific">Pseudonocardia benzenivorans</name>
    <dbReference type="NCBI Taxonomy" id="228005"/>
    <lineage>
        <taxon>Bacteria</taxon>
        <taxon>Bacillati</taxon>
        <taxon>Actinomycetota</taxon>
        <taxon>Actinomycetes</taxon>
        <taxon>Pseudonocardiales</taxon>
        <taxon>Pseudonocardiaceae</taxon>
        <taxon>Pseudonocardia</taxon>
    </lineage>
</organism>
<dbReference type="SUPFAM" id="SSF53335">
    <property type="entry name" value="S-adenosyl-L-methionine-dependent methyltransferases"/>
    <property type="match status" value="1"/>
</dbReference>
<sequence>MTEDLGNSGLHEAVDRTKLHKRDFWAVENRNYAAPHYRLEKSARLINKIAAGRRRTLLDVGCGPATLARLLDPGIEYFGIDIAIQEPADNLIEADFLDGPIDFRGRRFDLVVAQGVFEYVGAHQDQKLAEIAGTVADDGVFLASYVNFGHRDKRIYWPYSNVRPTDAFLASLRQFFTVEAYLPTSYHWVGREPRHPFLKAVEMPLAVKIPKLHQRLAVEYFFRCSPKH</sequence>
<dbReference type="RefSeq" id="WP_233899279.1">
    <property type="nucleotide sequence ID" value="NZ_BAABKS010000085.1"/>
</dbReference>
<dbReference type="GO" id="GO:0032259">
    <property type="term" value="P:methylation"/>
    <property type="evidence" value="ECO:0007669"/>
    <property type="project" value="UniProtKB-KW"/>
</dbReference>
<comment type="caution">
    <text evidence="1">The sequence shown here is derived from an EMBL/GenBank/DDBJ whole genome shotgun (WGS) entry which is preliminary data.</text>
</comment>
<protein>
    <submittedName>
        <fullName evidence="1">Class I SAM-dependent DNA methyltransferase</fullName>
    </submittedName>
</protein>
<keyword evidence="1" id="KW-0808">Transferase</keyword>
<name>A0ABW3VEV8_9PSEU</name>
<dbReference type="InterPro" id="IPR029063">
    <property type="entry name" value="SAM-dependent_MTases_sf"/>
</dbReference>
<gene>
    <name evidence="1" type="ORF">ACFQ34_04790</name>
</gene>
<evidence type="ECO:0000313" key="2">
    <source>
        <dbReference type="Proteomes" id="UP001597182"/>
    </source>
</evidence>
<keyword evidence="1" id="KW-0489">Methyltransferase</keyword>
<dbReference type="CDD" id="cd02440">
    <property type="entry name" value="AdoMet_MTases"/>
    <property type="match status" value="1"/>
</dbReference>
<reference evidence="2" key="1">
    <citation type="journal article" date="2019" name="Int. J. Syst. Evol. Microbiol.">
        <title>The Global Catalogue of Microorganisms (GCM) 10K type strain sequencing project: providing services to taxonomists for standard genome sequencing and annotation.</title>
        <authorList>
            <consortium name="The Broad Institute Genomics Platform"/>
            <consortium name="The Broad Institute Genome Sequencing Center for Infectious Disease"/>
            <person name="Wu L."/>
            <person name="Ma J."/>
        </authorList>
    </citation>
    <scope>NUCLEOTIDE SEQUENCE [LARGE SCALE GENOMIC DNA]</scope>
    <source>
        <strain evidence="2">CCUG 49018</strain>
    </source>
</reference>
<evidence type="ECO:0000313" key="1">
    <source>
        <dbReference type="EMBL" id="MFD1232594.1"/>
    </source>
</evidence>